<feature type="signal peptide" evidence="1">
    <location>
        <begin position="1"/>
        <end position="23"/>
    </location>
</feature>
<evidence type="ECO:0000313" key="3">
    <source>
        <dbReference type="Proteomes" id="UP000249185"/>
    </source>
</evidence>
<comment type="caution">
    <text evidence="2">The sequence shown here is derived from an EMBL/GenBank/DDBJ whole genome shotgun (WGS) entry which is preliminary data.</text>
</comment>
<name>A0A2W5N223_RHOSU</name>
<proteinExistence type="predicted"/>
<accession>A0A2W5N223</accession>
<dbReference type="AlphaFoldDB" id="A0A2W5N223"/>
<sequence>MNDFLKVLLVSAAATAAPVAASAVDYVDNFVISADTEELAEQRRLSLGDTWTTNYTLGAGVQPFNLDLVFSGNASITGVLSNIRYGIGSATFPYERIENTGIGTGRVGEGTITDTYIDGPFSIIYTYTAGSLPTRTALVNFTGTMESVPTSVPEIGAKGALSAMLLVMGGIAVMTGTRRRGGPVAFT</sequence>
<evidence type="ECO:0008006" key="4">
    <source>
        <dbReference type="Google" id="ProtNLM"/>
    </source>
</evidence>
<evidence type="ECO:0000313" key="2">
    <source>
        <dbReference type="EMBL" id="PZQ46678.1"/>
    </source>
</evidence>
<reference evidence="2 3" key="1">
    <citation type="submission" date="2017-08" db="EMBL/GenBank/DDBJ databases">
        <title>Infants hospitalized years apart are colonized by the same room-sourced microbial strains.</title>
        <authorList>
            <person name="Brooks B."/>
            <person name="Olm M.R."/>
            <person name="Firek B.A."/>
            <person name="Baker R."/>
            <person name="Thomas B.C."/>
            <person name="Morowitz M.J."/>
            <person name="Banfield J.F."/>
        </authorList>
    </citation>
    <scope>NUCLEOTIDE SEQUENCE [LARGE SCALE GENOMIC DNA]</scope>
    <source>
        <strain evidence="2">S2_005_002_R2_34</strain>
    </source>
</reference>
<feature type="chain" id="PRO_5015897272" description="VPDSG-CTERM protein sorting domain-containing protein" evidence="1">
    <location>
        <begin position="24"/>
        <end position="187"/>
    </location>
</feature>
<protein>
    <recommendedName>
        <fullName evidence="4">VPDSG-CTERM protein sorting domain-containing protein</fullName>
    </recommendedName>
</protein>
<gene>
    <name evidence="2" type="ORF">DI556_19470</name>
</gene>
<evidence type="ECO:0000256" key="1">
    <source>
        <dbReference type="SAM" id="SignalP"/>
    </source>
</evidence>
<keyword evidence="1" id="KW-0732">Signal</keyword>
<dbReference type="EMBL" id="QFPW01000022">
    <property type="protein sequence ID" value="PZQ46678.1"/>
    <property type="molecule type" value="Genomic_DNA"/>
</dbReference>
<organism evidence="2 3">
    <name type="scientific">Rhodovulum sulfidophilum</name>
    <name type="common">Rhodobacter sulfidophilus</name>
    <dbReference type="NCBI Taxonomy" id="35806"/>
    <lineage>
        <taxon>Bacteria</taxon>
        <taxon>Pseudomonadati</taxon>
        <taxon>Pseudomonadota</taxon>
        <taxon>Alphaproteobacteria</taxon>
        <taxon>Rhodobacterales</taxon>
        <taxon>Paracoccaceae</taxon>
        <taxon>Rhodovulum</taxon>
    </lineage>
</organism>
<dbReference type="Proteomes" id="UP000249185">
    <property type="component" value="Unassembled WGS sequence"/>
</dbReference>